<dbReference type="EMBL" id="CP024785">
    <property type="protein sequence ID" value="AUB38499.1"/>
    <property type="molecule type" value="Genomic_DNA"/>
</dbReference>
<evidence type="ECO:0000256" key="1">
    <source>
        <dbReference type="SAM" id="Phobius"/>
    </source>
</evidence>
<keyword evidence="3" id="KW-1185">Reference proteome</keyword>
<reference evidence="2 3" key="1">
    <citation type="submission" date="2017-11" db="EMBL/GenBank/DDBJ databases">
        <title>Complete genome of a free-living desiccation-tolerant cyanobacterium and its photosynthetic adaptation to extreme terrestrial habitat.</title>
        <authorList>
            <person name="Shang J."/>
        </authorList>
    </citation>
    <scope>NUCLEOTIDE SEQUENCE [LARGE SCALE GENOMIC DNA]</scope>
    <source>
        <strain evidence="2 3">CCNUN1</strain>
    </source>
</reference>
<gene>
    <name evidence="2" type="ORF">COO91_04469</name>
</gene>
<dbReference type="KEGG" id="nfl:COO91_04469"/>
<evidence type="ECO:0000313" key="2">
    <source>
        <dbReference type="EMBL" id="AUB38499.1"/>
    </source>
</evidence>
<accession>A0A2K8SSR7</accession>
<organism evidence="2 3">
    <name type="scientific">Nostoc flagelliforme CCNUN1</name>
    <dbReference type="NCBI Taxonomy" id="2038116"/>
    <lineage>
        <taxon>Bacteria</taxon>
        <taxon>Bacillati</taxon>
        <taxon>Cyanobacteriota</taxon>
        <taxon>Cyanophyceae</taxon>
        <taxon>Nostocales</taxon>
        <taxon>Nostocaceae</taxon>
        <taxon>Nostoc</taxon>
    </lineage>
</organism>
<keyword evidence="1" id="KW-0472">Membrane</keyword>
<protein>
    <submittedName>
        <fullName evidence="2">Uncharacterized protein</fullName>
    </submittedName>
</protein>
<keyword evidence="1" id="KW-1133">Transmembrane helix</keyword>
<name>A0A2K8SSR7_9NOSO</name>
<evidence type="ECO:0000313" key="3">
    <source>
        <dbReference type="Proteomes" id="UP000232003"/>
    </source>
</evidence>
<dbReference type="Proteomes" id="UP000232003">
    <property type="component" value="Chromosome"/>
</dbReference>
<proteinExistence type="predicted"/>
<sequence length="55" mass="6060">MQQTQYFTLKSYIKSVCIGIIALSSLLAPSASLRFFNHSDATGFDIKSRESGDKS</sequence>
<feature type="transmembrane region" description="Helical" evidence="1">
    <location>
        <begin position="12"/>
        <end position="31"/>
    </location>
</feature>
<keyword evidence="1" id="KW-0812">Transmembrane</keyword>
<dbReference type="AlphaFoldDB" id="A0A2K8SSR7"/>